<reference evidence="3 4" key="1">
    <citation type="submission" date="2017-04" db="EMBL/GenBank/DDBJ databases">
        <title>Whole Genome Sequence of 1,4-Dioxane Degrading Bacterium Mycobacterium dioxanotrophicus PH-06.</title>
        <authorList>
            <person name="He Y."/>
        </authorList>
    </citation>
    <scope>NUCLEOTIDE SEQUENCE [LARGE SCALE GENOMIC DNA]</scope>
    <source>
        <strain evidence="3 4">PH-06</strain>
    </source>
</reference>
<accession>A0A1Y0C1C5</accession>
<protein>
    <recommendedName>
        <fullName evidence="2">DUF732 domain-containing protein</fullName>
    </recommendedName>
</protein>
<keyword evidence="4" id="KW-1185">Reference proteome</keyword>
<evidence type="ECO:0000256" key="1">
    <source>
        <dbReference type="SAM" id="Phobius"/>
    </source>
</evidence>
<dbReference type="InterPro" id="IPR007969">
    <property type="entry name" value="DUF732"/>
</dbReference>
<gene>
    <name evidence="3" type="ORF">BTO20_10130</name>
</gene>
<dbReference type="KEGG" id="mdx:BTO20_10130"/>
<organism evidence="3 4">
    <name type="scientific">Mycobacterium dioxanotrophicus</name>
    <dbReference type="NCBI Taxonomy" id="482462"/>
    <lineage>
        <taxon>Bacteria</taxon>
        <taxon>Bacillati</taxon>
        <taxon>Actinomycetota</taxon>
        <taxon>Actinomycetes</taxon>
        <taxon>Mycobacteriales</taxon>
        <taxon>Mycobacteriaceae</taxon>
        <taxon>Mycobacterium</taxon>
    </lineage>
</organism>
<proteinExistence type="predicted"/>
<feature type="transmembrane region" description="Helical" evidence="1">
    <location>
        <begin position="34"/>
        <end position="54"/>
    </location>
</feature>
<dbReference type="Proteomes" id="UP000195331">
    <property type="component" value="Chromosome"/>
</dbReference>
<keyword evidence="1" id="KW-0472">Membrane</keyword>
<evidence type="ECO:0000259" key="2">
    <source>
        <dbReference type="Pfam" id="PF05305"/>
    </source>
</evidence>
<evidence type="ECO:0000313" key="4">
    <source>
        <dbReference type="Proteomes" id="UP000195331"/>
    </source>
</evidence>
<dbReference type="AlphaFoldDB" id="A0A1Y0C1C5"/>
<dbReference type="Pfam" id="PF05305">
    <property type="entry name" value="DUF732"/>
    <property type="match status" value="1"/>
</dbReference>
<feature type="domain" description="DUF732" evidence="2">
    <location>
        <begin position="62"/>
        <end position="130"/>
    </location>
</feature>
<dbReference type="EMBL" id="CP020809">
    <property type="protein sequence ID" value="ART68896.1"/>
    <property type="molecule type" value="Genomic_DNA"/>
</dbReference>
<evidence type="ECO:0000313" key="3">
    <source>
        <dbReference type="EMBL" id="ART68896.1"/>
    </source>
</evidence>
<keyword evidence="1" id="KW-0812">Transmembrane</keyword>
<keyword evidence="1" id="KW-1133">Transmembrane helix</keyword>
<sequence>MRRRASLVGDLCHSVRLAYAGDSDRSRRPAMNKLAGTGVVVAAIAVSAIIPMAVAAPARADQYNYVAQLDDRGVYYSSISDVIDTGKMTCRLLRSGAGVPAAMNFVARSGYASYETAIVVVAAAQNMCPDVLPVLNAYVNAGPTTGA</sequence>
<name>A0A1Y0C1C5_9MYCO</name>